<protein>
    <submittedName>
        <fullName evidence="2">Uncharacterized protein</fullName>
    </submittedName>
</protein>
<reference evidence="2" key="1">
    <citation type="submission" date="2023-05" db="EMBL/GenBank/DDBJ databases">
        <title>Nepenthes gracilis genome sequencing.</title>
        <authorList>
            <person name="Fukushima K."/>
        </authorList>
    </citation>
    <scope>NUCLEOTIDE SEQUENCE</scope>
    <source>
        <strain evidence="2">SING2019-196</strain>
    </source>
</reference>
<evidence type="ECO:0000313" key="3">
    <source>
        <dbReference type="Proteomes" id="UP001279734"/>
    </source>
</evidence>
<evidence type="ECO:0000313" key="2">
    <source>
        <dbReference type="EMBL" id="GMH19586.1"/>
    </source>
</evidence>
<gene>
    <name evidence="2" type="ORF">Nepgr_021427</name>
</gene>
<feature type="region of interest" description="Disordered" evidence="1">
    <location>
        <begin position="79"/>
        <end position="107"/>
    </location>
</feature>
<organism evidence="2 3">
    <name type="scientific">Nepenthes gracilis</name>
    <name type="common">Slender pitcher plant</name>
    <dbReference type="NCBI Taxonomy" id="150966"/>
    <lineage>
        <taxon>Eukaryota</taxon>
        <taxon>Viridiplantae</taxon>
        <taxon>Streptophyta</taxon>
        <taxon>Embryophyta</taxon>
        <taxon>Tracheophyta</taxon>
        <taxon>Spermatophyta</taxon>
        <taxon>Magnoliopsida</taxon>
        <taxon>eudicotyledons</taxon>
        <taxon>Gunneridae</taxon>
        <taxon>Pentapetalae</taxon>
        <taxon>Caryophyllales</taxon>
        <taxon>Nepenthaceae</taxon>
        <taxon>Nepenthes</taxon>
    </lineage>
</organism>
<dbReference type="EMBL" id="BSYO01000021">
    <property type="protein sequence ID" value="GMH19586.1"/>
    <property type="molecule type" value="Genomic_DNA"/>
</dbReference>
<comment type="caution">
    <text evidence="2">The sequence shown here is derived from an EMBL/GenBank/DDBJ whole genome shotgun (WGS) entry which is preliminary data.</text>
</comment>
<keyword evidence="3" id="KW-1185">Reference proteome</keyword>
<accession>A0AAD3SZ14</accession>
<proteinExistence type="predicted"/>
<sequence>MSERQPKPTVATSANVQTGEKEGEDPKRFNGWNPDRILSAMSLTWQQKSPHHLKPYTRRRAIWVDGAFWQKAHTRFHEASHEQTAIYDHGREGSRPKIEGMTPKEPT</sequence>
<name>A0AAD3SZ14_NEPGR</name>
<evidence type="ECO:0000256" key="1">
    <source>
        <dbReference type="SAM" id="MobiDB-lite"/>
    </source>
</evidence>
<dbReference type="AlphaFoldDB" id="A0AAD3SZ14"/>
<feature type="region of interest" description="Disordered" evidence="1">
    <location>
        <begin position="1"/>
        <end position="33"/>
    </location>
</feature>
<feature type="compositionally biased region" description="Basic and acidic residues" evidence="1">
    <location>
        <begin position="19"/>
        <end position="28"/>
    </location>
</feature>
<dbReference type="Proteomes" id="UP001279734">
    <property type="component" value="Unassembled WGS sequence"/>
</dbReference>
<feature type="compositionally biased region" description="Basic and acidic residues" evidence="1">
    <location>
        <begin position="88"/>
        <end position="98"/>
    </location>
</feature>